<dbReference type="NCBIfam" id="TIGR00756">
    <property type="entry name" value="PPR"/>
    <property type="match status" value="1"/>
</dbReference>
<organism evidence="3 4">
    <name type="scientific">Kingdonia uniflora</name>
    <dbReference type="NCBI Taxonomy" id="39325"/>
    <lineage>
        <taxon>Eukaryota</taxon>
        <taxon>Viridiplantae</taxon>
        <taxon>Streptophyta</taxon>
        <taxon>Embryophyta</taxon>
        <taxon>Tracheophyta</taxon>
        <taxon>Spermatophyta</taxon>
        <taxon>Magnoliopsida</taxon>
        <taxon>Ranunculales</taxon>
        <taxon>Circaeasteraceae</taxon>
        <taxon>Kingdonia</taxon>
    </lineage>
</organism>
<evidence type="ECO:0008006" key="5">
    <source>
        <dbReference type="Google" id="ProtNLM"/>
    </source>
</evidence>
<dbReference type="Gene3D" id="1.25.40.10">
    <property type="entry name" value="Tetratricopeptide repeat domain"/>
    <property type="match status" value="1"/>
</dbReference>
<dbReference type="Proteomes" id="UP000541444">
    <property type="component" value="Unassembled WGS sequence"/>
</dbReference>
<dbReference type="AlphaFoldDB" id="A0A7J7MLB9"/>
<dbReference type="GO" id="GO:0003723">
    <property type="term" value="F:RNA binding"/>
    <property type="evidence" value="ECO:0007669"/>
    <property type="project" value="InterPro"/>
</dbReference>
<accession>A0A7J7MLB9</accession>
<keyword evidence="4" id="KW-1185">Reference proteome</keyword>
<dbReference type="PROSITE" id="PS51375">
    <property type="entry name" value="PPR"/>
    <property type="match status" value="1"/>
</dbReference>
<dbReference type="EMBL" id="JACGCM010001406">
    <property type="protein sequence ID" value="KAF6155683.1"/>
    <property type="molecule type" value="Genomic_DNA"/>
</dbReference>
<dbReference type="PANTHER" id="PTHR47926:SF476">
    <property type="entry name" value="PENTATRICOPEPTIDE REPEAT-CONTAINING PROTEIN"/>
    <property type="match status" value="1"/>
</dbReference>
<proteinExistence type="predicted"/>
<dbReference type="InterPro" id="IPR002885">
    <property type="entry name" value="PPR_rpt"/>
</dbReference>
<dbReference type="InterPro" id="IPR046960">
    <property type="entry name" value="PPR_At4g14850-like_plant"/>
</dbReference>
<dbReference type="PANTHER" id="PTHR47926">
    <property type="entry name" value="PENTATRICOPEPTIDE REPEAT-CONTAINING PROTEIN"/>
    <property type="match status" value="1"/>
</dbReference>
<name>A0A7J7MLB9_9MAGN</name>
<dbReference type="InterPro" id="IPR011990">
    <property type="entry name" value="TPR-like_helical_dom_sf"/>
</dbReference>
<evidence type="ECO:0000256" key="2">
    <source>
        <dbReference type="PROSITE-ProRule" id="PRU00708"/>
    </source>
</evidence>
<feature type="non-terminal residue" evidence="3">
    <location>
        <position position="1"/>
    </location>
</feature>
<keyword evidence="1" id="KW-0677">Repeat</keyword>
<gene>
    <name evidence="3" type="ORF">GIB67_007120</name>
</gene>
<evidence type="ECO:0000313" key="4">
    <source>
        <dbReference type="Proteomes" id="UP000541444"/>
    </source>
</evidence>
<dbReference type="OrthoDB" id="1937829at2759"/>
<evidence type="ECO:0000313" key="3">
    <source>
        <dbReference type="EMBL" id="KAF6155683.1"/>
    </source>
</evidence>
<evidence type="ECO:0000256" key="1">
    <source>
        <dbReference type="ARBA" id="ARBA00022737"/>
    </source>
</evidence>
<protein>
    <recommendedName>
        <fullName evidence="5">Pentatricopeptide repeat-containing protein</fullName>
    </recommendedName>
</protein>
<reference evidence="3 4" key="1">
    <citation type="journal article" date="2020" name="IScience">
        <title>Genome Sequencing of the Endangered Kingdonia uniflora (Circaeasteraceae, Ranunculales) Reveals Potential Mechanisms of Evolutionary Specialization.</title>
        <authorList>
            <person name="Sun Y."/>
            <person name="Deng T."/>
            <person name="Zhang A."/>
            <person name="Moore M.J."/>
            <person name="Landis J.B."/>
            <person name="Lin N."/>
            <person name="Zhang H."/>
            <person name="Zhang X."/>
            <person name="Huang J."/>
            <person name="Zhang X."/>
            <person name="Sun H."/>
            <person name="Wang H."/>
        </authorList>
    </citation>
    <scope>NUCLEOTIDE SEQUENCE [LARGE SCALE GENOMIC DNA]</scope>
    <source>
        <strain evidence="3">TB1705</strain>
        <tissue evidence="3">Leaf</tissue>
    </source>
</reference>
<comment type="caution">
    <text evidence="3">The sequence shown here is derived from an EMBL/GenBank/DDBJ whole genome shotgun (WGS) entry which is preliminary data.</text>
</comment>
<feature type="repeat" description="PPR" evidence="2">
    <location>
        <begin position="174"/>
        <end position="208"/>
    </location>
</feature>
<dbReference type="GO" id="GO:0009451">
    <property type="term" value="P:RNA modification"/>
    <property type="evidence" value="ECO:0007669"/>
    <property type="project" value="InterPro"/>
</dbReference>
<sequence length="328" mass="37947">EMREVVIMFFKDIVSVRPLDFTFHFALLACSSILVLMDGCQIHGVVVKSRSNDFFGPSFQRRKLPTRSNDIHFCSNDIHARSNDFNNSSLPLTLMRIFEKMQWETTPNEFTFNTILAACTNIFVLAQGNQIHYYVLKNGNDMDVVINGVLVDMYSKCRYIEYAINIFEEAILMNLILWNSMILGCIHNEKGRGVVELFDLIKEKGIKADHANFQGVLRACISEGFVYLSKHYFESMSVEYCIIPQLENYESMIEFFSRKACMDDLEAFVPNMPFEPTVPVLKRVINAYKKHGHCWKNGSWNALMNVTAQPHFSLRSHHTMKEYNELGR</sequence>